<proteinExistence type="predicted"/>
<dbReference type="EMBL" id="CASHTH010001732">
    <property type="protein sequence ID" value="CAI8019175.1"/>
    <property type="molecule type" value="Genomic_DNA"/>
</dbReference>
<dbReference type="PANTHER" id="PTHR36649">
    <property type="entry name" value="UBIQUITIN-LIKE DOMAIN-CONTAINING PROTEIN"/>
    <property type="match status" value="1"/>
</dbReference>
<feature type="domain" description="Ubiquitin-like" evidence="1">
    <location>
        <begin position="82"/>
        <end position="157"/>
    </location>
</feature>
<dbReference type="Pfam" id="PF00240">
    <property type="entry name" value="ubiquitin"/>
    <property type="match status" value="1"/>
</dbReference>
<dbReference type="PRINTS" id="PR00348">
    <property type="entry name" value="UBIQUITIN"/>
</dbReference>
<dbReference type="PANTHER" id="PTHR36649:SF28">
    <property type="entry name" value="UBIQUITIN-LIKE DOMAIN-CONTAINING PROTEIN"/>
    <property type="match status" value="1"/>
</dbReference>
<gene>
    <name evidence="2" type="ORF">GBAR_LOCUS11544</name>
</gene>
<dbReference type="PROSITE" id="PS50053">
    <property type="entry name" value="UBIQUITIN_2"/>
    <property type="match status" value="1"/>
</dbReference>
<organism evidence="2 3">
    <name type="scientific">Geodia barretti</name>
    <name type="common">Barrett's horny sponge</name>
    <dbReference type="NCBI Taxonomy" id="519541"/>
    <lineage>
        <taxon>Eukaryota</taxon>
        <taxon>Metazoa</taxon>
        <taxon>Porifera</taxon>
        <taxon>Demospongiae</taxon>
        <taxon>Heteroscleromorpha</taxon>
        <taxon>Tetractinellida</taxon>
        <taxon>Astrophorina</taxon>
        <taxon>Geodiidae</taxon>
        <taxon>Geodia</taxon>
    </lineage>
</organism>
<protein>
    <submittedName>
        <fullName evidence="2">Ubiquitin-like protein</fullName>
    </submittedName>
</protein>
<dbReference type="SUPFAM" id="SSF54236">
    <property type="entry name" value="Ubiquitin-like"/>
    <property type="match status" value="1"/>
</dbReference>
<keyword evidence="3" id="KW-1185">Reference proteome</keyword>
<dbReference type="SMART" id="SM00213">
    <property type="entry name" value="UBQ"/>
    <property type="match status" value="1"/>
</dbReference>
<accession>A0AA35RWQ3</accession>
<dbReference type="InterPro" id="IPR029071">
    <property type="entry name" value="Ubiquitin-like_domsf"/>
</dbReference>
<dbReference type="InterPro" id="IPR019956">
    <property type="entry name" value="Ubiquitin_dom"/>
</dbReference>
<dbReference type="InterPro" id="IPR000626">
    <property type="entry name" value="Ubiquitin-like_dom"/>
</dbReference>
<comment type="caution">
    <text evidence="2">The sequence shown here is derived from an EMBL/GenBank/DDBJ whole genome shotgun (WGS) entry which is preliminary data.</text>
</comment>
<sequence>MASLGGDVLPPTTSLVAAAFGSLVSTPVYTSQEYQALVARDEDAAESAQKLDVALMYEHTLVWGQLGDKRKSSGARGDDGTVTLIAKTLSGNTQEVTVPRGTSCADLKKEVESKTAVPVQRQRLVYAQQHLETTRDLGDYSIVNHATLHILMLLPDGNQPFYYMDDSLLDRNYDYDFRKVVDGSKKFYRGGYLYTRPCGWDRKALKVLGRYGDNGWLGAGGLRTESSKGEWPVSYHATAKGRNGNIAQEGLLASRGKTFCLPARDLHDTVGRSGGEICTDV</sequence>
<evidence type="ECO:0000313" key="2">
    <source>
        <dbReference type="EMBL" id="CAI8019175.1"/>
    </source>
</evidence>
<evidence type="ECO:0000313" key="3">
    <source>
        <dbReference type="Proteomes" id="UP001174909"/>
    </source>
</evidence>
<name>A0AA35RWQ3_GEOBA</name>
<dbReference type="Proteomes" id="UP001174909">
    <property type="component" value="Unassembled WGS sequence"/>
</dbReference>
<dbReference type="CDD" id="cd17039">
    <property type="entry name" value="Ubl_ubiquitin_like"/>
    <property type="match status" value="1"/>
</dbReference>
<reference evidence="2" key="1">
    <citation type="submission" date="2023-03" db="EMBL/GenBank/DDBJ databases">
        <authorList>
            <person name="Steffen K."/>
            <person name="Cardenas P."/>
        </authorList>
    </citation>
    <scope>NUCLEOTIDE SEQUENCE</scope>
</reference>
<evidence type="ECO:0000259" key="1">
    <source>
        <dbReference type="PROSITE" id="PS50053"/>
    </source>
</evidence>
<dbReference type="AlphaFoldDB" id="A0AA35RWQ3"/>
<dbReference type="Gene3D" id="3.10.20.90">
    <property type="entry name" value="Phosphatidylinositol 3-kinase Catalytic Subunit, Chain A, domain 1"/>
    <property type="match status" value="1"/>
</dbReference>